<organism evidence="4">
    <name type="scientific">hydrothermal vent metagenome</name>
    <dbReference type="NCBI Taxonomy" id="652676"/>
    <lineage>
        <taxon>unclassified sequences</taxon>
        <taxon>metagenomes</taxon>
        <taxon>ecological metagenomes</taxon>
    </lineage>
</organism>
<dbReference type="InterPro" id="IPR013785">
    <property type="entry name" value="Aldolase_TIM"/>
</dbReference>
<protein>
    <submittedName>
        <fullName evidence="4">Pyridoxine 5'-phosphate synthase</fullName>
        <ecNumber evidence="4">2.6.99.2</ecNumber>
    </submittedName>
</protein>
<dbReference type="EMBL" id="UOED01000033">
    <property type="protein sequence ID" value="VAV88410.1"/>
    <property type="molecule type" value="Genomic_DNA"/>
</dbReference>
<dbReference type="GO" id="GO:0033856">
    <property type="term" value="F:pyridoxine 5'-phosphate synthase activity"/>
    <property type="evidence" value="ECO:0007669"/>
    <property type="project" value="UniProtKB-EC"/>
</dbReference>
<evidence type="ECO:0000313" key="4">
    <source>
        <dbReference type="EMBL" id="VAV88410.1"/>
    </source>
</evidence>
<evidence type="ECO:0000256" key="1">
    <source>
        <dbReference type="ARBA" id="ARBA00022490"/>
    </source>
</evidence>
<dbReference type="NCBIfam" id="NF003627">
    <property type="entry name" value="PRK05265.1-5"/>
    <property type="match status" value="1"/>
</dbReference>
<reference evidence="4" key="1">
    <citation type="submission" date="2018-06" db="EMBL/GenBank/DDBJ databases">
        <authorList>
            <person name="Zhirakovskaya E."/>
        </authorList>
    </citation>
    <scope>NUCLEOTIDE SEQUENCE</scope>
</reference>
<dbReference type="NCBIfam" id="TIGR00559">
    <property type="entry name" value="pdxJ"/>
    <property type="match status" value="1"/>
</dbReference>
<dbReference type="PANTHER" id="PTHR30456:SF0">
    <property type="entry name" value="PYRIDOXINE 5'-PHOSPHATE SYNTHASE"/>
    <property type="match status" value="1"/>
</dbReference>
<dbReference type="EC" id="2.6.99.2" evidence="4"/>
<keyword evidence="3" id="KW-0664">Pyridoxine biosynthesis</keyword>
<proteinExistence type="inferred from homology"/>
<dbReference type="CDD" id="cd00003">
    <property type="entry name" value="PNPsynthase"/>
    <property type="match status" value="1"/>
</dbReference>
<dbReference type="GO" id="GO:0005829">
    <property type="term" value="C:cytosol"/>
    <property type="evidence" value="ECO:0007669"/>
    <property type="project" value="TreeGrafter"/>
</dbReference>
<dbReference type="AlphaFoldDB" id="A0A3B0R596"/>
<dbReference type="SUPFAM" id="SSF63892">
    <property type="entry name" value="Pyridoxine 5'-phosphate synthase"/>
    <property type="match status" value="1"/>
</dbReference>
<dbReference type="InterPro" id="IPR036130">
    <property type="entry name" value="Pyridoxine-5'_phos_synth"/>
</dbReference>
<dbReference type="Pfam" id="PF03740">
    <property type="entry name" value="PdxJ"/>
    <property type="match status" value="1"/>
</dbReference>
<gene>
    <name evidence="4" type="ORF">MNBD_ALPHA02-1931</name>
</gene>
<dbReference type="GO" id="GO:0008615">
    <property type="term" value="P:pyridoxine biosynthetic process"/>
    <property type="evidence" value="ECO:0007669"/>
    <property type="project" value="UniProtKB-KW"/>
</dbReference>
<name>A0A3B0R596_9ZZZZ</name>
<dbReference type="PANTHER" id="PTHR30456">
    <property type="entry name" value="PYRIDOXINE 5'-PHOSPHATE SYNTHASE"/>
    <property type="match status" value="1"/>
</dbReference>
<keyword evidence="2 4" id="KW-0808">Transferase</keyword>
<dbReference type="InterPro" id="IPR004569">
    <property type="entry name" value="PyrdxlP_synth_PdxJ"/>
</dbReference>
<keyword evidence="1" id="KW-0963">Cytoplasm</keyword>
<accession>A0A3B0R596</accession>
<evidence type="ECO:0000256" key="3">
    <source>
        <dbReference type="ARBA" id="ARBA00023096"/>
    </source>
</evidence>
<evidence type="ECO:0000256" key="2">
    <source>
        <dbReference type="ARBA" id="ARBA00022679"/>
    </source>
</evidence>
<dbReference type="NCBIfam" id="NF003624">
    <property type="entry name" value="PRK05265.1-2"/>
    <property type="match status" value="1"/>
</dbReference>
<dbReference type="NCBIfam" id="NF003625">
    <property type="entry name" value="PRK05265.1-3"/>
    <property type="match status" value="1"/>
</dbReference>
<dbReference type="Gene3D" id="3.20.20.70">
    <property type="entry name" value="Aldolase class I"/>
    <property type="match status" value="1"/>
</dbReference>
<dbReference type="HAMAP" id="MF_00279">
    <property type="entry name" value="PdxJ"/>
    <property type="match status" value="1"/>
</dbReference>
<sequence length="247" mass="27253">MTDHKIRLGVNIDHVATIRNARGGIHPDPVKAALLAVQSGADGITAHLREDRRHIFDRDIDRLMAELTVPLNLEMAATEEMLGIALNHKPASACIVPEKREELTTEGGLDVVGAYEHLVSFVQRLRDAKISVSLFIDPDEDQIRASKKIGADKVELHTGTYVDKTGAERGAELDRLRRGAALCESLNMEVHAGHGLNYDTVADIAAVPQFTEFNIGHFLVGEAIFIGLKESLRQMRRYMDEGRARCA</sequence>